<feature type="domain" description="Uracil-DNA glycosylase-like" evidence="11">
    <location>
        <begin position="86"/>
        <end position="273"/>
    </location>
</feature>
<dbReference type="PANTHER" id="PTHR33693:SF3">
    <property type="entry name" value="TYPE-5 URACIL-DNA GLYCOSYLASE"/>
    <property type="match status" value="1"/>
</dbReference>
<evidence type="ECO:0000256" key="4">
    <source>
        <dbReference type="ARBA" id="ARBA00022801"/>
    </source>
</evidence>
<keyword evidence="7" id="KW-0234">DNA repair</keyword>
<keyword evidence="5" id="KW-0408">Iron</keyword>
<keyword evidence="3" id="KW-0227">DNA damage</keyword>
<keyword evidence="1" id="KW-0004">4Fe-4S</keyword>
<dbReference type="GO" id="GO:0051539">
    <property type="term" value="F:4 iron, 4 sulfur cluster binding"/>
    <property type="evidence" value="ECO:0007669"/>
    <property type="project" value="UniProtKB-KW"/>
</dbReference>
<dbReference type="SMART" id="SM00986">
    <property type="entry name" value="UDG"/>
    <property type="match status" value="1"/>
</dbReference>
<keyword evidence="6" id="KW-0411">Iron-sulfur</keyword>
<keyword evidence="13" id="KW-1185">Reference proteome</keyword>
<proteinExistence type="inferred from homology"/>
<dbReference type="SMART" id="SM00987">
    <property type="entry name" value="UreE_C"/>
    <property type="match status" value="1"/>
</dbReference>
<evidence type="ECO:0000256" key="5">
    <source>
        <dbReference type="ARBA" id="ARBA00023004"/>
    </source>
</evidence>
<dbReference type="Gene3D" id="3.40.470.10">
    <property type="entry name" value="Uracil-DNA glycosylase-like domain"/>
    <property type="match status" value="1"/>
</dbReference>
<dbReference type="EMBL" id="QGDQ01000001">
    <property type="protein sequence ID" value="PWJ56097.1"/>
    <property type="molecule type" value="Genomic_DNA"/>
</dbReference>
<evidence type="ECO:0000256" key="9">
    <source>
        <dbReference type="ARBA" id="ARBA00023887"/>
    </source>
</evidence>
<accession>A0A316B0T0</accession>
<name>A0A316B0T0_9ACTN</name>
<protein>
    <recommendedName>
        <fullName evidence="9">Type-5 uracil-DNA glycosylase</fullName>
    </recommendedName>
</protein>
<organism evidence="12 13">
    <name type="scientific">Quadrisphaera granulorum</name>
    <dbReference type="NCBI Taxonomy" id="317664"/>
    <lineage>
        <taxon>Bacteria</taxon>
        <taxon>Bacillati</taxon>
        <taxon>Actinomycetota</taxon>
        <taxon>Actinomycetes</taxon>
        <taxon>Kineosporiales</taxon>
        <taxon>Kineosporiaceae</taxon>
        <taxon>Quadrisphaera</taxon>
    </lineage>
</organism>
<dbReference type="SUPFAM" id="SSF52141">
    <property type="entry name" value="Uracil-DNA glycosylase-like"/>
    <property type="match status" value="1"/>
</dbReference>
<dbReference type="AlphaFoldDB" id="A0A316B0T0"/>
<reference evidence="12 13" key="1">
    <citation type="submission" date="2018-03" db="EMBL/GenBank/DDBJ databases">
        <title>Genomic Encyclopedia of Archaeal and Bacterial Type Strains, Phase II (KMG-II): from individual species to whole genera.</title>
        <authorList>
            <person name="Goeker M."/>
        </authorList>
    </citation>
    <scope>NUCLEOTIDE SEQUENCE [LARGE SCALE GENOMIC DNA]</scope>
    <source>
        <strain evidence="12 13">DSM 44889</strain>
    </source>
</reference>
<evidence type="ECO:0000256" key="10">
    <source>
        <dbReference type="SAM" id="MobiDB-lite"/>
    </source>
</evidence>
<dbReference type="InterPro" id="IPR051536">
    <property type="entry name" value="UDG_Type-4/5"/>
</dbReference>
<evidence type="ECO:0000256" key="7">
    <source>
        <dbReference type="ARBA" id="ARBA00023204"/>
    </source>
</evidence>
<comment type="similarity">
    <text evidence="8">Belongs to the uracil-DNA glycosylase (UDG) superfamily. Type 5 (UDGb) family.</text>
</comment>
<evidence type="ECO:0000313" key="13">
    <source>
        <dbReference type="Proteomes" id="UP000245469"/>
    </source>
</evidence>
<dbReference type="InterPro" id="IPR036895">
    <property type="entry name" value="Uracil-DNA_glycosylase-like_sf"/>
</dbReference>
<evidence type="ECO:0000256" key="6">
    <source>
        <dbReference type="ARBA" id="ARBA00023014"/>
    </source>
</evidence>
<evidence type="ECO:0000256" key="3">
    <source>
        <dbReference type="ARBA" id="ARBA00022763"/>
    </source>
</evidence>
<dbReference type="GO" id="GO:0033958">
    <property type="term" value="F:DNA-deoxyinosine glycosylase activity"/>
    <property type="evidence" value="ECO:0007669"/>
    <property type="project" value="InterPro"/>
</dbReference>
<keyword evidence="4" id="KW-0378">Hydrolase</keyword>
<dbReference type="GO" id="GO:0004844">
    <property type="term" value="F:uracil DNA N-glycosylase activity"/>
    <property type="evidence" value="ECO:0007669"/>
    <property type="project" value="InterPro"/>
</dbReference>
<evidence type="ECO:0000256" key="1">
    <source>
        <dbReference type="ARBA" id="ARBA00022485"/>
    </source>
</evidence>
<dbReference type="Proteomes" id="UP000245469">
    <property type="component" value="Unassembled WGS sequence"/>
</dbReference>
<dbReference type="GO" id="GO:0006284">
    <property type="term" value="P:base-excision repair"/>
    <property type="evidence" value="ECO:0007669"/>
    <property type="project" value="InterPro"/>
</dbReference>
<comment type="caution">
    <text evidence="12">The sequence shown here is derived from an EMBL/GenBank/DDBJ whole genome shotgun (WGS) entry which is preliminary data.</text>
</comment>
<dbReference type="Pfam" id="PF03167">
    <property type="entry name" value="UDG"/>
    <property type="match status" value="1"/>
</dbReference>
<dbReference type="PANTHER" id="PTHR33693">
    <property type="entry name" value="TYPE-5 URACIL-DNA GLYCOSYLASE"/>
    <property type="match status" value="1"/>
</dbReference>
<dbReference type="GO" id="GO:0046872">
    <property type="term" value="F:metal ion binding"/>
    <property type="evidence" value="ECO:0007669"/>
    <property type="project" value="UniProtKB-KW"/>
</dbReference>
<dbReference type="InterPro" id="IPR005122">
    <property type="entry name" value="Uracil-DNA_glycosylase-like"/>
</dbReference>
<keyword evidence="2" id="KW-0479">Metal-binding</keyword>
<feature type="region of interest" description="Disordered" evidence="10">
    <location>
        <begin position="1"/>
        <end position="25"/>
    </location>
</feature>
<gene>
    <name evidence="12" type="ORF">BXY45_10171</name>
</gene>
<dbReference type="InterPro" id="IPR044147">
    <property type="entry name" value="UdgB-like"/>
</dbReference>
<evidence type="ECO:0000256" key="8">
    <source>
        <dbReference type="ARBA" id="ARBA00023779"/>
    </source>
</evidence>
<evidence type="ECO:0000313" key="12">
    <source>
        <dbReference type="EMBL" id="PWJ56097.1"/>
    </source>
</evidence>
<evidence type="ECO:0000259" key="11">
    <source>
        <dbReference type="SMART" id="SM00986"/>
    </source>
</evidence>
<sequence length="290" mass="30628">MTRQLHRSPVEPGSGWPEEPADASTRVVRTPAGVVRAAATSRTLTQLDARVSVCRACPRLVAWREEVAATGRRAYADQPYWGRPIAGWGDAHAPLLVVGLAPAAHGGNRTGRVFTGDRSGDWIFAALHRAGLAAQERSDHAGDGQRLDGVRIAAAVRCAPPDNLPSGQERAACAPWLDAEVQLVRPRVLFALGGIAWDASLACARRLGWNVPRPAPRFGHGAHAVLTLPQEDDDDGERGRRRGGAVHLVGSYHVSQQNTSTGRLTAAMLDEALGLAAQLAGVSTADAALG</sequence>
<dbReference type="CDD" id="cd10031">
    <property type="entry name" value="UDG-F5_TTUDGB_like"/>
    <property type="match status" value="1"/>
</dbReference>
<evidence type="ECO:0000256" key="2">
    <source>
        <dbReference type="ARBA" id="ARBA00022723"/>
    </source>
</evidence>